<name>A0A8S5MQP1_9CAUD</name>
<sequence>MQLRTARRTWTQPSTRRPMTRIPIFDKSLELLVI</sequence>
<accession>A0A8S5MQP1</accession>
<proteinExistence type="predicted"/>
<evidence type="ECO:0000313" key="1">
    <source>
        <dbReference type="EMBL" id="DAD84685.1"/>
    </source>
</evidence>
<protein>
    <submittedName>
        <fullName evidence="1">Uncharacterized protein</fullName>
    </submittedName>
</protein>
<organism evidence="1">
    <name type="scientific">Myoviridae sp. ctOAa14</name>
    <dbReference type="NCBI Taxonomy" id="2826646"/>
    <lineage>
        <taxon>Viruses</taxon>
        <taxon>Duplodnaviria</taxon>
        <taxon>Heunggongvirae</taxon>
        <taxon>Uroviricota</taxon>
        <taxon>Caudoviricetes</taxon>
    </lineage>
</organism>
<reference evidence="1" key="1">
    <citation type="journal article" date="2021" name="Proc. Natl. Acad. Sci. U.S.A.">
        <title>A Catalog of Tens of Thousands of Viruses from Human Metagenomes Reveals Hidden Associations with Chronic Diseases.</title>
        <authorList>
            <person name="Tisza M.J."/>
            <person name="Buck C.B."/>
        </authorList>
    </citation>
    <scope>NUCLEOTIDE SEQUENCE</scope>
    <source>
        <strain evidence="1">CtOAa14</strain>
    </source>
</reference>
<dbReference type="EMBL" id="BK014964">
    <property type="protein sequence ID" value="DAD84685.1"/>
    <property type="molecule type" value="Genomic_DNA"/>
</dbReference>